<evidence type="ECO:0000313" key="9">
    <source>
        <dbReference type="EMBL" id="EAQ13796.1"/>
    </source>
</evidence>
<evidence type="ECO:0000256" key="4">
    <source>
        <dbReference type="ARBA" id="ARBA00023172"/>
    </source>
</evidence>
<evidence type="ECO:0000259" key="8">
    <source>
        <dbReference type="Pfam" id="PF11967"/>
    </source>
</evidence>
<comment type="function">
    <text evidence="7">Involved in DNA repair and RecF pathway recombination.</text>
</comment>
<name>A3VCD2_9RHOB</name>
<evidence type="ECO:0000256" key="3">
    <source>
        <dbReference type="ARBA" id="ARBA00022763"/>
    </source>
</evidence>
<dbReference type="PANTHER" id="PTHR33991">
    <property type="entry name" value="DNA REPAIR PROTEIN RECO"/>
    <property type="match status" value="1"/>
</dbReference>
<comment type="caution">
    <text evidence="9">The sequence shown here is derived from an EMBL/GenBank/DDBJ whole genome shotgun (WGS) entry which is preliminary data.</text>
</comment>
<evidence type="ECO:0000256" key="7">
    <source>
        <dbReference type="HAMAP-Rule" id="MF_00201"/>
    </source>
</evidence>
<dbReference type="STRING" id="314271.RB2654_12024"/>
<reference evidence="9 10" key="1">
    <citation type="journal article" date="2010" name="J. Bacteriol.">
        <title>Genome sequences of Pelagibaca bermudensis HTCC2601T and Maritimibacter alkaliphilus HTCC2654T, the type strains of two marine Roseobacter genera.</title>
        <authorList>
            <person name="Thrash J.C."/>
            <person name="Cho J.C."/>
            <person name="Ferriera S."/>
            <person name="Johnson J."/>
            <person name="Vergin K.L."/>
            <person name="Giovannoni S.J."/>
        </authorList>
    </citation>
    <scope>NUCLEOTIDE SEQUENCE [LARGE SCALE GENOMIC DNA]</scope>
    <source>
        <strain evidence="9 10">HTCC2654</strain>
    </source>
</reference>
<proteinExistence type="inferred from homology"/>
<dbReference type="SUPFAM" id="SSF57863">
    <property type="entry name" value="ArfGap/RecO-like zinc finger"/>
    <property type="match status" value="1"/>
</dbReference>
<dbReference type="Pfam" id="PF02565">
    <property type="entry name" value="RecO_C"/>
    <property type="match status" value="1"/>
</dbReference>
<evidence type="ECO:0000256" key="5">
    <source>
        <dbReference type="ARBA" id="ARBA00023204"/>
    </source>
</evidence>
<keyword evidence="10" id="KW-1185">Reference proteome</keyword>
<dbReference type="Gene3D" id="1.20.1440.120">
    <property type="entry name" value="Recombination protein O, C-terminal domain"/>
    <property type="match status" value="1"/>
</dbReference>
<evidence type="ECO:0000256" key="1">
    <source>
        <dbReference type="ARBA" id="ARBA00007452"/>
    </source>
</evidence>
<dbReference type="GO" id="GO:0006302">
    <property type="term" value="P:double-strand break repair"/>
    <property type="evidence" value="ECO:0007669"/>
    <property type="project" value="TreeGrafter"/>
</dbReference>
<sequence>MARMEWRDQGTLLSVRKHGETSVIIEVFTAEHGRHAGVVRGGVSRKIAPILQPGSQLDLVWRARLEEHIGAFTVEPVKSRAAAIMGDRNALAGLNAITALLSFALPEREAHPRLYTRSIAMLDLLAETPAWPVGYLQWELALLEELGYGLDLTACAVTGGAEDLAYVSPKSGRAVSAEGAGEWVDRLLPLPEELLGVVTQDLAGIPDGLRTTGYFLTHGLAHALGDRPLPEARARLVDRLSRRQAS</sequence>
<dbReference type="GO" id="GO:0006310">
    <property type="term" value="P:DNA recombination"/>
    <property type="evidence" value="ECO:0007669"/>
    <property type="project" value="UniProtKB-UniRule"/>
</dbReference>
<evidence type="ECO:0000256" key="2">
    <source>
        <dbReference type="ARBA" id="ARBA00021310"/>
    </source>
</evidence>
<dbReference type="InterPro" id="IPR012340">
    <property type="entry name" value="NA-bd_OB-fold"/>
</dbReference>
<evidence type="ECO:0000313" key="10">
    <source>
        <dbReference type="Proteomes" id="UP000002931"/>
    </source>
</evidence>
<keyword evidence="3 7" id="KW-0227">DNA damage</keyword>
<comment type="similarity">
    <text evidence="1 7">Belongs to the RecO family.</text>
</comment>
<dbReference type="HOGENOM" id="CLU_086029_0_0_5"/>
<keyword evidence="4 7" id="KW-0233">DNA recombination</keyword>
<dbReference type="InterPro" id="IPR022572">
    <property type="entry name" value="DNA_rep/recomb_RecO_N"/>
</dbReference>
<dbReference type="SUPFAM" id="SSF50249">
    <property type="entry name" value="Nucleic acid-binding proteins"/>
    <property type="match status" value="1"/>
</dbReference>
<protein>
    <recommendedName>
        <fullName evidence="2 7">DNA repair protein RecO</fullName>
    </recommendedName>
    <alternativeName>
        <fullName evidence="6 7">Recombination protein O</fullName>
    </alternativeName>
</protein>
<dbReference type="HAMAP" id="MF_00201">
    <property type="entry name" value="RecO"/>
    <property type="match status" value="1"/>
</dbReference>
<dbReference type="Pfam" id="PF11967">
    <property type="entry name" value="RecO_N"/>
    <property type="match status" value="1"/>
</dbReference>
<dbReference type="Gene3D" id="2.40.50.140">
    <property type="entry name" value="Nucleic acid-binding proteins"/>
    <property type="match status" value="1"/>
</dbReference>
<dbReference type="InterPro" id="IPR042242">
    <property type="entry name" value="RecO_C"/>
</dbReference>
<dbReference type="PANTHER" id="PTHR33991:SF1">
    <property type="entry name" value="DNA REPAIR PROTEIN RECO"/>
    <property type="match status" value="1"/>
</dbReference>
<gene>
    <name evidence="7 9" type="primary">recO</name>
    <name evidence="9" type="ORF">RB2654_12024</name>
</gene>
<keyword evidence="5 7" id="KW-0234">DNA repair</keyword>
<dbReference type="GO" id="GO:0043590">
    <property type="term" value="C:bacterial nucleoid"/>
    <property type="evidence" value="ECO:0007669"/>
    <property type="project" value="TreeGrafter"/>
</dbReference>
<feature type="domain" description="DNA replication/recombination mediator RecO N-terminal" evidence="8">
    <location>
        <begin position="4"/>
        <end position="79"/>
    </location>
</feature>
<dbReference type="AlphaFoldDB" id="A3VCD2"/>
<organism evidence="9 10">
    <name type="scientific">Maritimibacter alkaliphilus HTCC2654</name>
    <dbReference type="NCBI Taxonomy" id="314271"/>
    <lineage>
        <taxon>Bacteria</taxon>
        <taxon>Pseudomonadati</taxon>
        <taxon>Pseudomonadota</taxon>
        <taxon>Alphaproteobacteria</taxon>
        <taxon>Rhodobacterales</taxon>
        <taxon>Roseobacteraceae</taxon>
        <taxon>Maritimibacter</taxon>
    </lineage>
</organism>
<dbReference type="EMBL" id="AAMT01000003">
    <property type="protein sequence ID" value="EAQ13796.1"/>
    <property type="molecule type" value="Genomic_DNA"/>
</dbReference>
<dbReference type="NCBIfam" id="TIGR00613">
    <property type="entry name" value="reco"/>
    <property type="match status" value="1"/>
</dbReference>
<evidence type="ECO:0000256" key="6">
    <source>
        <dbReference type="ARBA" id="ARBA00033409"/>
    </source>
</evidence>
<accession>A3VCD2</accession>
<dbReference type="InterPro" id="IPR003717">
    <property type="entry name" value="RecO"/>
</dbReference>
<dbReference type="Proteomes" id="UP000002931">
    <property type="component" value="Unassembled WGS sequence"/>
</dbReference>
<dbReference type="eggNOG" id="COG1381">
    <property type="taxonomic scope" value="Bacteria"/>
</dbReference>
<dbReference type="InterPro" id="IPR037278">
    <property type="entry name" value="ARFGAP/RecO"/>
</dbReference>